<dbReference type="InterPro" id="IPR007922">
    <property type="entry name" value="DciA-like"/>
</dbReference>
<evidence type="ECO:0008006" key="2">
    <source>
        <dbReference type="Google" id="ProtNLM"/>
    </source>
</evidence>
<reference evidence="1" key="1">
    <citation type="submission" date="2018-05" db="EMBL/GenBank/DDBJ databases">
        <authorList>
            <person name="Lanie J.A."/>
            <person name="Ng W.-L."/>
            <person name="Kazmierczak K.M."/>
            <person name="Andrzejewski T.M."/>
            <person name="Davidsen T.M."/>
            <person name="Wayne K.J."/>
            <person name="Tettelin H."/>
            <person name="Glass J.I."/>
            <person name="Rusch D."/>
            <person name="Podicherti R."/>
            <person name="Tsui H.-C.T."/>
            <person name="Winkler M.E."/>
        </authorList>
    </citation>
    <scope>NUCLEOTIDE SEQUENCE</scope>
</reference>
<organism evidence="1">
    <name type="scientific">marine metagenome</name>
    <dbReference type="NCBI Taxonomy" id="408172"/>
    <lineage>
        <taxon>unclassified sequences</taxon>
        <taxon>metagenomes</taxon>
        <taxon>ecological metagenomes</taxon>
    </lineage>
</organism>
<accession>A0A382SJ95</accession>
<protein>
    <recommendedName>
        <fullName evidence="2">DUF721 domain-containing protein</fullName>
    </recommendedName>
</protein>
<evidence type="ECO:0000313" key="1">
    <source>
        <dbReference type="EMBL" id="SVD09545.1"/>
    </source>
</evidence>
<dbReference type="EMBL" id="UINC01129272">
    <property type="protein sequence ID" value="SVD09545.1"/>
    <property type="molecule type" value="Genomic_DNA"/>
</dbReference>
<feature type="non-terminal residue" evidence="1">
    <location>
        <position position="1"/>
    </location>
</feature>
<gene>
    <name evidence="1" type="ORF">METZ01_LOCUS362399</name>
</gene>
<name>A0A382SJ95_9ZZZZ</name>
<dbReference type="AlphaFoldDB" id="A0A382SJ95"/>
<sequence length="156" mass="18086">QNNKETRTYVQGLRSFGNTLPRNVKSILKKNGYNYSEIISKWDSLVGKDISNSCFPKSIKMSRENNNGTLILSVERGNEIIAEYSKKEIINKINSYFGYKLIDQIRLQTCNSKMKKEKKQNILSKSSKKFEKKINEIENKNIRDSLSQLLDIVKND</sequence>
<proteinExistence type="predicted"/>
<dbReference type="Pfam" id="PF05258">
    <property type="entry name" value="DciA"/>
    <property type="match status" value="1"/>
</dbReference>